<evidence type="ECO:0008006" key="4">
    <source>
        <dbReference type="Google" id="ProtNLM"/>
    </source>
</evidence>
<sequence>MKLRLLLIFLMCGYFTQAQEYWDKEDFEISNRSIENSWREIGFSWQTESNFNLPDGSFLHLRPDIQKDQVDMLAVIDKTNRNKIERKIDLGSPLPQRKKEKKIFEISGDFETRDPNDNFMNPYFSSPYNQSRLNYRRYSPYRFNY</sequence>
<feature type="chain" id="PRO_5040736940" description="Secreted protein" evidence="1">
    <location>
        <begin position="19"/>
        <end position="145"/>
    </location>
</feature>
<keyword evidence="3" id="KW-1185">Reference proteome</keyword>
<dbReference type="Proteomes" id="UP001139226">
    <property type="component" value="Unassembled WGS sequence"/>
</dbReference>
<protein>
    <recommendedName>
        <fullName evidence="4">Secreted protein</fullName>
    </recommendedName>
</protein>
<reference evidence="2" key="1">
    <citation type="submission" date="2022-03" db="EMBL/GenBank/DDBJ databases">
        <title>Gramella crocea sp. nov., isolated from activated sludge of a seafood processing plant.</title>
        <authorList>
            <person name="Zhang X."/>
        </authorList>
    </citation>
    <scope>NUCLEOTIDE SEQUENCE</scope>
    <source>
        <strain evidence="2">YJ019</strain>
    </source>
</reference>
<dbReference type="EMBL" id="JAKVTV010000003">
    <property type="protein sequence ID" value="MCH4823750.1"/>
    <property type="molecule type" value="Genomic_DNA"/>
</dbReference>
<accession>A0A9X2A9W8</accession>
<evidence type="ECO:0000313" key="2">
    <source>
        <dbReference type="EMBL" id="MCH4823750.1"/>
    </source>
</evidence>
<feature type="signal peptide" evidence="1">
    <location>
        <begin position="1"/>
        <end position="18"/>
    </location>
</feature>
<dbReference type="RefSeq" id="WP_240713918.1">
    <property type="nucleotide sequence ID" value="NZ_JAKVTV010000003.1"/>
</dbReference>
<keyword evidence="1" id="KW-0732">Signal</keyword>
<gene>
    <name evidence="2" type="ORF">ML462_11270</name>
</gene>
<comment type="caution">
    <text evidence="2">The sequence shown here is derived from an EMBL/GenBank/DDBJ whole genome shotgun (WGS) entry which is preliminary data.</text>
</comment>
<dbReference type="AlphaFoldDB" id="A0A9X2A9W8"/>
<evidence type="ECO:0000256" key="1">
    <source>
        <dbReference type="SAM" id="SignalP"/>
    </source>
</evidence>
<name>A0A9X2A9W8_9FLAO</name>
<evidence type="ECO:0000313" key="3">
    <source>
        <dbReference type="Proteomes" id="UP001139226"/>
    </source>
</evidence>
<proteinExistence type="predicted"/>
<organism evidence="2 3">
    <name type="scientific">Christiangramia lutea</name>
    <dbReference type="NCBI Taxonomy" id="1607951"/>
    <lineage>
        <taxon>Bacteria</taxon>
        <taxon>Pseudomonadati</taxon>
        <taxon>Bacteroidota</taxon>
        <taxon>Flavobacteriia</taxon>
        <taxon>Flavobacteriales</taxon>
        <taxon>Flavobacteriaceae</taxon>
        <taxon>Christiangramia</taxon>
    </lineage>
</organism>